<evidence type="ECO:0000313" key="3">
    <source>
        <dbReference type="Proteomes" id="UP001174997"/>
    </source>
</evidence>
<reference evidence="2" key="1">
    <citation type="submission" date="2023-06" db="EMBL/GenBank/DDBJ databases">
        <title>Genome-scale phylogeny and comparative genomics of the fungal order Sordariales.</title>
        <authorList>
            <consortium name="Lawrence Berkeley National Laboratory"/>
            <person name="Hensen N."/>
            <person name="Bonometti L."/>
            <person name="Westerberg I."/>
            <person name="Brannstrom I.O."/>
            <person name="Guillou S."/>
            <person name="Cros-Aarteil S."/>
            <person name="Calhoun S."/>
            <person name="Haridas S."/>
            <person name="Kuo A."/>
            <person name="Mondo S."/>
            <person name="Pangilinan J."/>
            <person name="Riley R."/>
            <person name="Labutti K."/>
            <person name="Andreopoulos B."/>
            <person name="Lipzen A."/>
            <person name="Chen C."/>
            <person name="Yanf M."/>
            <person name="Daum C."/>
            <person name="Ng V."/>
            <person name="Clum A."/>
            <person name="Steindorff A."/>
            <person name="Ohm R."/>
            <person name="Martin F."/>
            <person name="Silar P."/>
            <person name="Natvig D."/>
            <person name="Lalanne C."/>
            <person name="Gautier V."/>
            <person name="Ament-Velasquez S.L."/>
            <person name="Kruys A."/>
            <person name="Hutchinson M.I."/>
            <person name="Powell A.J."/>
            <person name="Barry K."/>
            <person name="Miller A.N."/>
            <person name="Grigoriev I.V."/>
            <person name="Debuchy R."/>
            <person name="Gladieux P."/>
            <person name="Thoren M.H."/>
            <person name="Johannesson H."/>
        </authorList>
    </citation>
    <scope>NUCLEOTIDE SEQUENCE</scope>
    <source>
        <strain evidence="2">CBS 307.81</strain>
    </source>
</reference>
<dbReference type="EMBL" id="JAULSY010000021">
    <property type="protein sequence ID" value="KAK0671475.1"/>
    <property type="molecule type" value="Genomic_DNA"/>
</dbReference>
<dbReference type="PIRSF" id="PIRSF034452">
    <property type="entry name" value="TIM-br_sig_trnsd"/>
    <property type="match status" value="1"/>
</dbReference>
<dbReference type="Pfam" id="PF09370">
    <property type="entry name" value="PEP_hydrolase"/>
    <property type="match status" value="1"/>
</dbReference>
<dbReference type="InterPro" id="IPR051353">
    <property type="entry name" value="Tobamovirus_resist_UPF0261"/>
</dbReference>
<evidence type="ECO:0000313" key="2">
    <source>
        <dbReference type="EMBL" id="KAK0671475.1"/>
    </source>
</evidence>
<evidence type="ECO:0000259" key="1">
    <source>
        <dbReference type="Pfam" id="PF09370"/>
    </source>
</evidence>
<sequence>MPPPTDRHEILLHLRSQITAGIPILGSGAGIGLSAKFVESGGGDLIIIYNSGRFRMAGRGSLAGLMPYGNANDIMLEMAKEILPIIKHTPVLAGICASDPYLPASLPSYLRHLKSLGLCGIQNFPTVGLIDGQFRAHLEDTGMGYDLEVNLIKEARALDMLTTPYVFNPDEARLMAKAGADIVVAHMGLTTGGSIGAKEVGAVGEGGNKALDDCVERVQAIRDAVYAVNPEIIVLCHGGAIATPEDAGYVLERTRGVHGFYGASSIERLPVEKAVTDVTRAFKGLKMGERR</sequence>
<organism evidence="2 3">
    <name type="scientific">Cercophora samala</name>
    <dbReference type="NCBI Taxonomy" id="330535"/>
    <lineage>
        <taxon>Eukaryota</taxon>
        <taxon>Fungi</taxon>
        <taxon>Dikarya</taxon>
        <taxon>Ascomycota</taxon>
        <taxon>Pezizomycotina</taxon>
        <taxon>Sordariomycetes</taxon>
        <taxon>Sordariomycetidae</taxon>
        <taxon>Sordariales</taxon>
        <taxon>Lasiosphaeriaceae</taxon>
        <taxon>Cercophora</taxon>
    </lineage>
</organism>
<dbReference type="GO" id="GO:0003824">
    <property type="term" value="F:catalytic activity"/>
    <property type="evidence" value="ECO:0007669"/>
    <property type="project" value="InterPro"/>
</dbReference>
<dbReference type="Gene3D" id="3.20.20.70">
    <property type="entry name" value="Aldolase class I"/>
    <property type="match status" value="1"/>
</dbReference>
<proteinExistence type="predicted"/>
<dbReference type="PANTHER" id="PTHR31862">
    <property type="entry name" value="UPF0261 DOMAIN PROTEIN (AFU_ORTHOLOGUE AFUA_1G10120)"/>
    <property type="match status" value="1"/>
</dbReference>
<dbReference type="Gene3D" id="1.20.5.460">
    <property type="entry name" value="Single helix bin"/>
    <property type="match status" value="1"/>
</dbReference>
<dbReference type="InterPro" id="IPR015813">
    <property type="entry name" value="Pyrv/PenolPyrv_kinase-like_dom"/>
</dbReference>
<dbReference type="InterPro" id="IPR013785">
    <property type="entry name" value="Aldolase_TIM"/>
</dbReference>
<accession>A0AA40DFA4</accession>
<comment type="caution">
    <text evidence="2">The sequence shown here is derived from an EMBL/GenBank/DDBJ whole genome shotgun (WGS) entry which is preliminary data.</text>
</comment>
<dbReference type="SUPFAM" id="SSF51621">
    <property type="entry name" value="Phosphoenolpyruvate/pyruvate domain"/>
    <property type="match status" value="1"/>
</dbReference>
<protein>
    <submittedName>
        <fullName evidence="2">TIM-barrel-protein domain-containing protein</fullName>
    </submittedName>
</protein>
<dbReference type="PANTHER" id="PTHR31862:SF1">
    <property type="entry name" value="UPF0261 DOMAIN PROTEIN (AFU_ORTHOLOGUE AFUA_1G10120)"/>
    <property type="match status" value="1"/>
</dbReference>
<dbReference type="InterPro" id="IPR009215">
    <property type="entry name" value="TIM-br_IGPS-like"/>
</dbReference>
<gene>
    <name evidence="2" type="ORF">QBC41DRAFT_315793</name>
</gene>
<dbReference type="Proteomes" id="UP001174997">
    <property type="component" value="Unassembled WGS sequence"/>
</dbReference>
<keyword evidence="3" id="KW-1185">Reference proteome</keyword>
<dbReference type="AlphaFoldDB" id="A0AA40DFA4"/>
<name>A0AA40DFA4_9PEZI</name>
<feature type="domain" description="TIM-barrel" evidence="1">
    <location>
        <begin position="9"/>
        <end position="284"/>
    </location>
</feature>